<comment type="caution">
    <text evidence="1">The sequence shown here is derived from an EMBL/GenBank/DDBJ whole genome shotgun (WGS) entry which is preliminary data.</text>
</comment>
<reference evidence="1 2" key="1">
    <citation type="submission" date="2020-08" db="EMBL/GenBank/DDBJ databases">
        <title>Genomic Encyclopedia of Type Strains, Phase IV (KMG-IV): sequencing the most valuable type-strain genomes for metagenomic binning, comparative biology and taxonomic classification.</title>
        <authorList>
            <person name="Goeker M."/>
        </authorList>
    </citation>
    <scope>NUCLEOTIDE SEQUENCE [LARGE SCALE GENOMIC DNA]</scope>
    <source>
        <strain evidence="1 2">DSM 103526</strain>
    </source>
</reference>
<dbReference type="Proteomes" id="UP000579281">
    <property type="component" value="Unassembled WGS sequence"/>
</dbReference>
<evidence type="ECO:0000313" key="1">
    <source>
        <dbReference type="EMBL" id="MBB6216164.1"/>
    </source>
</evidence>
<organism evidence="1 2">
    <name type="scientific">Anaerosolibacter carboniphilus</name>
    <dbReference type="NCBI Taxonomy" id="1417629"/>
    <lineage>
        <taxon>Bacteria</taxon>
        <taxon>Bacillati</taxon>
        <taxon>Bacillota</taxon>
        <taxon>Clostridia</taxon>
        <taxon>Peptostreptococcales</taxon>
        <taxon>Thermotaleaceae</taxon>
        <taxon>Anaerosolibacter</taxon>
    </lineage>
</organism>
<name>A0A841KQZ2_9FIRM</name>
<accession>A0A841KQZ2</accession>
<proteinExistence type="predicted"/>
<evidence type="ECO:0000313" key="2">
    <source>
        <dbReference type="Proteomes" id="UP000579281"/>
    </source>
</evidence>
<keyword evidence="2" id="KW-1185">Reference proteome</keyword>
<sequence>MKPGNRLFRAAVPSPTVKVLENVRGTTVNSPLSLRKRVNFLISRKLWFLIS</sequence>
<dbReference type="AlphaFoldDB" id="A0A841KQZ2"/>
<protein>
    <submittedName>
        <fullName evidence="1">Uncharacterized protein</fullName>
    </submittedName>
</protein>
<dbReference type="EMBL" id="JACHEN010000012">
    <property type="protein sequence ID" value="MBB6216164.1"/>
    <property type="molecule type" value="Genomic_DNA"/>
</dbReference>
<gene>
    <name evidence="1" type="ORF">HNQ80_002263</name>
</gene>